<dbReference type="STRING" id="1509407.A0A0L1JF01"/>
<gene>
    <name evidence="4" type="ORF">ANOM_001463</name>
</gene>
<dbReference type="Gene3D" id="1.25.40.20">
    <property type="entry name" value="Ankyrin repeat-containing domain"/>
    <property type="match status" value="2"/>
</dbReference>
<evidence type="ECO:0000256" key="3">
    <source>
        <dbReference type="PROSITE-ProRule" id="PRU00023"/>
    </source>
</evidence>
<dbReference type="OrthoDB" id="7464126at2759"/>
<dbReference type="PANTHER" id="PTHR24198:SF165">
    <property type="entry name" value="ANKYRIN REPEAT-CONTAINING PROTEIN-RELATED"/>
    <property type="match status" value="1"/>
</dbReference>
<name>A0A0L1JF01_ASPN3</name>
<sequence>MLQEGSNDTQSKVLDNVYEQAMLRVQGQAKDRQELAMRTLSFIACANRRLTSDIGLIVSVCAGLVIVDKNIDIIRLVHYTIQEYFERTWQSWFPNAHTDMAKACTTYLLFKDFETGFCSRIESLRERLQSCVLYDYASKNWGYHAMMSTIEGERLVLDLLQSTGKISACTQSMVYEEDRSYFQLKLYNRSASVLLESNAEIDPKDAKGGTPSIWAVKKGYVEVVHLLLKNGPDVEAKDEDRRTSLSWAAEIGNNEIVNLLLATDRVDVNSQDNPLAGQGGRSLAYAETKGHKTVVELLLAQPDTIPDIKSGFHFKWAGRTPLSYAAEYGHEAVVKLLLAQPGVQIYSKATGTYFTSRTPLSFAAENVNVEVVKILLKNGANVVSEDINGRTPLSWAKEEVKQLLLEKVSSRRQSSKTEN</sequence>
<dbReference type="InterPro" id="IPR002110">
    <property type="entry name" value="Ankyrin_rpt"/>
</dbReference>
<dbReference type="SUPFAM" id="SSF48403">
    <property type="entry name" value="Ankyrin repeat"/>
    <property type="match status" value="1"/>
</dbReference>
<dbReference type="SMART" id="SM00248">
    <property type="entry name" value="ANK"/>
    <property type="match status" value="5"/>
</dbReference>
<accession>A0A0L1JF01</accession>
<dbReference type="Pfam" id="PF00023">
    <property type="entry name" value="Ank"/>
    <property type="match status" value="1"/>
</dbReference>
<dbReference type="EMBL" id="JNOM01000015">
    <property type="protein sequence ID" value="KNG90326.1"/>
    <property type="molecule type" value="Genomic_DNA"/>
</dbReference>
<evidence type="ECO:0000256" key="2">
    <source>
        <dbReference type="ARBA" id="ARBA00023043"/>
    </source>
</evidence>
<dbReference type="PROSITE" id="PS50297">
    <property type="entry name" value="ANK_REP_REGION"/>
    <property type="match status" value="3"/>
</dbReference>
<dbReference type="AlphaFoldDB" id="A0A0L1JF01"/>
<evidence type="ECO:0000256" key="1">
    <source>
        <dbReference type="ARBA" id="ARBA00022737"/>
    </source>
</evidence>
<feature type="repeat" description="ANK" evidence="3">
    <location>
        <begin position="207"/>
        <end position="239"/>
    </location>
</feature>
<feature type="repeat" description="ANK" evidence="3">
    <location>
        <begin position="355"/>
        <end position="387"/>
    </location>
</feature>
<dbReference type="Proteomes" id="UP000037505">
    <property type="component" value="Unassembled WGS sequence"/>
</dbReference>
<keyword evidence="5" id="KW-1185">Reference proteome</keyword>
<proteinExistence type="predicted"/>
<feature type="repeat" description="ANK" evidence="3">
    <location>
        <begin position="317"/>
        <end position="338"/>
    </location>
</feature>
<dbReference type="InterPro" id="IPR036770">
    <property type="entry name" value="Ankyrin_rpt-contain_sf"/>
</dbReference>
<comment type="caution">
    <text evidence="4">The sequence shown here is derived from an EMBL/GenBank/DDBJ whole genome shotgun (WGS) entry which is preliminary data.</text>
</comment>
<organism evidence="4 5">
    <name type="scientific">Aspergillus nomiae NRRL (strain ATCC 15546 / NRRL 13137 / CBS 260.88 / M93)</name>
    <dbReference type="NCBI Taxonomy" id="1509407"/>
    <lineage>
        <taxon>Eukaryota</taxon>
        <taxon>Fungi</taxon>
        <taxon>Dikarya</taxon>
        <taxon>Ascomycota</taxon>
        <taxon>Pezizomycotina</taxon>
        <taxon>Eurotiomycetes</taxon>
        <taxon>Eurotiomycetidae</taxon>
        <taxon>Eurotiales</taxon>
        <taxon>Aspergillaceae</taxon>
        <taxon>Aspergillus</taxon>
        <taxon>Aspergillus subgen. Circumdati</taxon>
    </lineage>
</organism>
<dbReference type="RefSeq" id="XP_015411249.1">
    <property type="nucleotide sequence ID" value="XM_015546720.1"/>
</dbReference>
<dbReference type="PROSITE" id="PS50088">
    <property type="entry name" value="ANK_REPEAT"/>
    <property type="match status" value="3"/>
</dbReference>
<evidence type="ECO:0000313" key="4">
    <source>
        <dbReference type="EMBL" id="KNG90326.1"/>
    </source>
</evidence>
<protein>
    <submittedName>
        <fullName evidence="4">Uncharacterized protein</fullName>
    </submittedName>
</protein>
<dbReference type="Pfam" id="PF12796">
    <property type="entry name" value="Ank_2"/>
    <property type="match status" value="2"/>
</dbReference>
<dbReference type="GeneID" id="26803267"/>
<evidence type="ECO:0000313" key="5">
    <source>
        <dbReference type="Proteomes" id="UP000037505"/>
    </source>
</evidence>
<keyword evidence="1" id="KW-0677">Repeat</keyword>
<keyword evidence="2 3" id="KW-0040">ANK repeat</keyword>
<reference evidence="4 5" key="1">
    <citation type="submission" date="2014-06" db="EMBL/GenBank/DDBJ databases">
        <title>The Genome of the Aflatoxigenic Filamentous Fungus Aspergillus nomius.</title>
        <authorList>
            <person name="Moore M.G."/>
            <person name="Shannon B.M."/>
            <person name="Brian M.M."/>
        </authorList>
    </citation>
    <scope>NUCLEOTIDE SEQUENCE [LARGE SCALE GENOMIC DNA]</scope>
    <source>
        <strain evidence="4 5">NRRL 13137</strain>
    </source>
</reference>
<dbReference type="PRINTS" id="PR01415">
    <property type="entry name" value="ANKYRIN"/>
</dbReference>
<dbReference type="PANTHER" id="PTHR24198">
    <property type="entry name" value="ANKYRIN REPEAT AND PROTEIN KINASE DOMAIN-CONTAINING PROTEIN"/>
    <property type="match status" value="1"/>
</dbReference>